<dbReference type="Proteomes" id="UP001254759">
    <property type="component" value="Unassembled WGS sequence"/>
</dbReference>
<name>A0ABU1RP86_9GAMM</name>
<evidence type="ECO:0000256" key="1">
    <source>
        <dbReference type="SAM" id="SignalP"/>
    </source>
</evidence>
<evidence type="ECO:0000313" key="3">
    <source>
        <dbReference type="Proteomes" id="UP001254759"/>
    </source>
</evidence>
<comment type="caution">
    <text evidence="2">The sequence shown here is derived from an EMBL/GenBank/DDBJ whole genome shotgun (WGS) entry which is preliminary data.</text>
</comment>
<feature type="signal peptide" evidence="1">
    <location>
        <begin position="1"/>
        <end position="21"/>
    </location>
</feature>
<sequence length="163" mass="17635">MKAIFVALLAVVMLQVIPTFAAPTAESPLLGRWTLDIGTLPMPPEARPKSVTLDFRDAAGGKLTTRAEIVDQSDNKMHAESTLSLDGTPGRASGTYWVDVLAAKMPAPNVLVMQFVYEGIPRSTRVYSVSADGRVLTETEAYFKEDGTPVMRTAFFTRAPGQS</sequence>
<accession>A0ABU1RP86</accession>
<reference evidence="2 3" key="1">
    <citation type="submission" date="2023-07" db="EMBL/GenBank/DDBJ databases">
        <title>Sorghum-associated microbial communities from plants grown in Nebraska, USA.</title>
        <authorList>
            <person name="Schachtman D."/>
        </authorList>
    </citation>
    <scope>NUCLEOTIDE SEQUENCE [LARGE SCALE GENOMIC DNA]</scope>
    <source>
        <strain evidence="2 3">BE107</strain>
    </source>
</reference>
<keyword evidence="1" id="KW-0732">Signal</keyword>
<evidence type="ECO:0000313" key="2">
    <source>
        <dbReference type="EMBL" id="MDR6840591.1"/>
    </source>
</evidence>
<protein>
    <recommendedName>
        <fullName evidence="4">LuxR family transcriptional regulator</fullName>
    </recommendedName>
</protein>
<organism evidence="2 3">
    <name type="scientific">Pseudoxanthomonas sacheonensis</name>
    <dbReference type="NCBI Taxonomy" id="443615"/>
    <lineage>
        <taxon>Bacteria</taxon>
        <taxon>Pseudomonadati</taxon>
        <taxon>Pseudomonadota</taxon>
        <taxon>Gammaproteobacteria</taxon>
        <taxon>Lysobacterales</taxon>
        <taxon>Lysobacteraceae</taxon>
        <taxon>Pseudoxanthomonas</taxon>
    </lineage>
</organism>
<gene>
    <name evidence="2" type="ORF">J2W94_000855</name>
</gene>
<dbReference type="EMBL" id="JAVDTT010000001">
    <property type="protein sequence ID" value="MDR6840591.1"/>
    <property type="molecule type" value="Genomic_DNA"/>
</dbReference>
<evidence type="ECO:0008006" key="4">
    <source>
        <dbReference type="Google" id="ProtNLM"/>
    </source>
</evidence>
<feature type="chain" id="PRO_5045095709" description="LuxR family transcriptional regulator" evidence="1">
    <location>
        <begin position="22"/>
        <end position="163"/>
    </location>
</feature>
<proteinExistence type="predicted"/>
<keyword evidence="3" id="KW-1185">Reference proteome</keyword>